<accession>A0A024UTT0</accession>
<organism evidence="2">
    <name type="scientific">Aphanomyces invadans</name>
    <dbReference type="NCBI Taxonomy" id="157072"/>
    <lineage>
        <taxon>Eukaryota</taxon>
        <taxon>Sar</taxon>
        <taxon>Stramenopiles</taxon>
        <taxon>Oomycota</taxon>
        <taxon>Saprolegniomycetes</taxon>
        <taxon>Saprolegniales</taxon>
        <taxon>Verrucalvaceae</taxon>
        <taxon>Aphanomyces</taxon>
    </lineage>
</organism>
<feature type="compositionally biased region" description="Basic and acidic residues" evidence="1">
    <location>
        <begin position="238"/>
        <end position="255"/>
    </location>
</feature>
<dbReference type="RefSeq" id="XP_008862863.1">
    <property type="nucleotide sequence ID" value="XM_008864641.1"/>
</dbReference>
<proteinExistence type="predicted"/>
<dbReference type="eggNOG" id="ENOG502RYR1">
    <property type="taxonomic scope" value="Eukaryota"/>
</dbReference>
<dbReference type="VEuPathDB" id="FungiDB:H310_01518"/>
<feature type="compositionally biased region" description="Gly residues" evidence="1">
    <location>
        <begin position="143"/>
        <end position="152"/>
    </location>
</feature>
<dbReference type="EMBL" id="KI913953">
    <property type="protein sequence ID" value="ETW09058.1"/>
    <property type="molecule type" value="Genomic_DNA"/>
</dbReference>
<reference evidence="2" key="1">
    <citation type="submission" date="2013-12" db="EMBL/GenBank/DDBJ databases">
        <title>The Genome Sequence of Aphanomyces invadans NJM9701.</title>
        <authorList>
            <consortium name="The Broad Institute Genomics Platform"/>
            <person name="Russ C."/>
            <person name="Tyler B."/>
            <person name="van West P."/>
            <person name="Dieguez-Uribeondo J."/>
            <person name="Young S.K."/>
            <person name="Zeng Q."/>
            <person name="Gargeya S."/>
            <person name="Fitzgerald M."/>
            <person name="Abouelleil A."/>
            <person name="Alvarado L."/>
            <person name="Chapman S.B."/>
            <person name="Gainer-Dewar J."/>
            <person name="Goldberg J."/>
            <person name="Griggs A."/>
            <person name="Gujja S."/>
            <person name="Hansen M."/>
            <person name="Howarth C."/>
            <person name="Imamovic A."/>
            <person name="Ireland A."/>
            <person name="Larimer J."/>
            <person name="McCowan C."/>
            <person name="Murphy C."/>
            <person name="Pearson M."/>
            <person name="Poon T.W."/>
            <person name="Priest M."/>
            <person name="Roberts A."/>
            <person name="Saif S."/>
            <person name="Shea T."/>
            <person name="Sykes S."/>
            <person name="Wortman J."/>
            <person name="Nusbaum C."/>
            <person name="Birren B."/>
        </authorList>
    </citation>
    <scope>NUCLEOTIDE SEQUENCE [LARGE SCALE GENOMIC DNA]</scope>
    <source>
        <strain evidence="2">NJM9701</strain>
    </source>
</reference>
<gene>
    <name evidence="2" type="ORF">H310_01518</name>
</gene>
<feature type="compositionally biased region" description="Basic and acidic residues" evidence="1">
    <location>
        <begin position="216"/>
        <end position="226"/>
    </location>
</feature>
<feature type="compositionally biased region" description="Basic and acidic residues" evidence="1">
    <location>
        <begin position="177"/>
        <end position="205"/>
    </location>
</feature>
<sequence>MAAADDGNAAAMTLQLLQYMRETTVPSPSVWQDRTLFVKEWLLLQNSLDNIPDDGAEDLIHRQIRRGDLYPATRDRCWSHLVLELREVPAVKLLLEDLPEPAENVSPSRGKLRPGKELVVLPNKGEAVPLLQLPDGAVEDGAEGGGSGGGDGSQRSNTKPLSISKEKTFSSMSMMERQAEWLRKKQEKVDAEEKRQREEKEKELTFKPNLLNRRQTMSDKPEDKGPKPASVVKQNSFNEKKLENAAKSVSFKESRPQGTTSDAEKRPVSRSLVEKPKQPKPPKPVLKKKKSTGKGVDAKLEVTSHLLNGIRSELKASKAMTLDGDTGNDDDDDDDDLEPGEEPKEDDDNVEDDETALFPGAAGDYKIDFSGMETKARLVLQDASLFELNSMYRKTDKAAGREGIALQMGRREDNHEEQVVAVIFDKEKISEADAQKWWLDHMARFFEVPHNNP</sequence>
<dbReference type="GeneID" id="20078568"/>
<feature type="compositionally biased region" description="Basic and acidic residues" evidence="1">
    <location>
        <begin position="262"/>
        <end position="277"/>
    </location>
</feature>
<evidence type="ECO:0000313" key="2">
    <source>
        <dbReference type="EMBL" id="ETW09058.1"/>
    </source>
</evidence>
<protein>
    <submittedName>
        <fullName evidence="2">Uncharacterized protein</fullName>
    </submittedName>
</protein>
<dbReference type="OrthoDB" id="201018at2759"/>
<name>A0A024UTT0_9STRA</name>
<feature type="region of interest" description="Disordered" evidence="1">
    <location>
        <begin position="136"/>
        <end position="357"/>
    </location>
</feature>
<dbReference type="AlphaFoldDB" id="A0A024UTT0"/>
<feature type="compositionally biased region" description="Acidic residues" evidence="1">
    <location>
        <begin position="326"/>
        <end position="355"/>
    </location>
</feature>
<evidence type="ECO:0000256" key="1">
    <source>
        <dbReference type="SAM" id="MobiDB-lite"/>
    </source>
</evidence>